<dbReference type="KEGG" id="mlr:MELLADRAFT_87881"/>
<feature type="compositionally biased region" description="Basic and acidic residues" evidence="1">
    <location>
        <begin position="174"/>
        <end position="184"/>
    </location>
</feature>
<feature type="region of interest" description="Disordered" evidence="1">
    <location>
        <begin position="86"/>
        <end position="117"/>
    </location>
</feature>
<dbReference type="InParanoid" id="F4RPV1"/>
<accession>F4RPV1</accession>
<feature type="compositionally biased region" description="Basic residues" evidence="1">
    <location>
        <begin position="157"/>
        <end position="173"/>
    </location>
</feature>
<organism evidence="3">
    <name type="scientific">Melampsora larici-populina (strain 98AG31 / pathotype 3-4-7)</name>
    <name type="common">Poplar leaf rust fungus</name>
    <dbReference type="NCBI Taxonomy" id="747676"/>
    <lineage>
        <taxon>Eukaryota</taxon>
        <taxon>Fungi</taxon>
        <taxon>Dikarya</taxon>
        <taxon>Basidiomycota</taxon>
        <taxon>Pucciniomycotina</taxon>
        <taxon>Pucciniomycetes</taxon>
        <taxon>Pucciniales</taxon>
        <taxon>Melampsoraceae</taxon>
        <taxon>Melampsora</taxon>
    </lineage>
</organism>
<feature type="region of interest" description="Disordered" evidence="1">
    <location>
        <begin position="150"/>
        <end position="299"/>
    </location>
</feature>
<dbReference type="VEuPathDB" id="FungiDB:MELLADRAFT_87881"/>
<feature type="compositionally biased region" description="Basic and acidic residues" evidence="1">
    <location>
        <begin position="192"/>
        <end position="212"/>
    </location>
</feature>
<dbReference type="AlphaFoldDB" id="F4RPV1"/>
<dbReference type="HOGENOM" id="CLU_930911_0_0_1"/>
<protein>
    <submittedName>
        <fullName evidence="2">Uncharacterized protein</fullName>
    </submittedName>
</protein>
<dbReference type="Proteomes" id="UP000001072">
    <property type="component" value="Unassembled WGS sequence"/>
</dbReference>
<sequence>MRARGFYAKGHYWCKVVRTVGGLSGVWYHNNLINAGIATLESRELASIGGAVADTHWVMYSRAPTTAEALIIETANVKIQKEFGDNHGGDLPFSQQGLESTAPQFQQRPPERLEAEQEQDAVGVVSEKLMKAVELQDLFLSDVEVQYEQPQSGAVKAKVKGKKPARKIGKRKAKDNLTAEERGLDSSSGNENPKESKRKDCSDGNVDEEHAAKKVKKNKRIYLSVENVDEEQEKKCKVGNADGLSSEGNNKRRKGWKGWTLVDVKEVQPKDLNEPVKEGSQESKASGKVRKSKRKKEKM</sequence>
<dbReference type="EMBL" id="GL883112">
    <property type="protein sequence ID" value="EGG05611.1"/>
    <property type="molecule type" value="Genomic_DNA"/>
</dbReference>
<proteinExistence type="predicted"/>
<keyword evidence="3" id="KW-1185">Reference proteome</keyword>
<name>F4RPV1_MELLP</name>
<evidence type="ECO:0000313" key="2">
    <source>
        <dbReference type="EMBL" id="EGG05611.1"/>
    </source>
</evidence>
<feature type="compositionally biased region" description="Basic and acidic residues" evidence="1">
    <location>
        <begin position="263"/>
        <end position="281"/>
    </location>
</feature>
<dbReference type="RefSeq" id="XP_007411100.1">
    <property type="nucleotide sequence ID" value="XM_007411038.1"/>
</dbReference>
<dbReference type="GeneID" id="18934679"/>
<feature type="compositionally biased region" description="Basic residues" evidence="1">
    <location>
        <begin position="287"/>
        <end position="299"/>
    </location>
</feature>
<evidence type="ECO:0000313" key="3">
    <source>
        <dbReference type="Proteomes" id="UP000001072"/>
    </source>
</evidence>
<evidence type="ECO:0000256" key="1">
    <source>
        <dbReference type="SAM" id="MobiDB-lite"/>
    </source>
</evidence>
<feature type="compositionally biased region" description="Polar residues" evidence="1">
    <location>
        <begin position="93"/>
        <end position="107"/>
    </location>
</feature>
<reference evidence="3" key="1">
    <citation type="journal article" date="2011" name="Proc. Natl. Acad. Sci. U.S.A.">
        <title>Obligate biotrophy features unraveled by the genomic analysis of rust fungi.</title>
        <authorList>
            <person name="Duplessis S."/>
            <person name="Cuomo C.A."/>
            <person name="Lin Y.-C."/>
            <person name="Aerts A."/>
            <person name="Tisserant E."/>
            <person name="Veneault-Fourrey C."/>
            <person name="Joly D.L."/>
            <person name="Hacquard S."/>
            <person name="Amselem J."/>
            <person name="Cantarel B.L."/>
            <person name="Chiu R."/>
            <person name="Coutinho P.M."/>
            <person name="Feau N."/>
            <person name="Field M."/>
            <person name="Frey P."/>
            <person name="Gelhaye E."/>
            <person name="Goldberg J."/>
            <person name="Grabherr M.G."/>
            <person name="Kodira C.D."/>
            <person name="Kohler A."/>
            <person name="Kuees U."/>
            <person name="Lindquist E.A."/>
            <person name="Lucas S.M."/>
            <person name="Mago R."/>
            <person name="Mauceli E."/>
            <person name="Morin E."/>
            <person name="Murat C."/>
            <person name="Pangilinan J.L."/>
            <person name="Park R."/>
            <person name="Pearson M."/>
            <person name="Quesneville H."/>
            <person name="Rouhier N."/>
            <person name="Sakthikumar S."/>
            <person name="Salamov A.A."/>
            <person name="Schmutz J."/>
            <person name="Selles B."/>
            <person name="Shapiro H."/>
            <person name="Tanguay P."/>
            <person name="Tuskan G.A."/>
            <person name="Henrissat B."/>
            <person name="Van de Peer Y."/>
            <person name="Rouze P."/>
            <person name="Ellis J.G."/>
            <person name="Dodds P.N."/>
            <person name="Schein J.E."/>
            <person name="Zhong S."/>
            <person name="Hamelin R.C."/>
            <person name="Grigoriev I.V."/>
            <person name="Szabo L.J."/>
            <person name="Martin F."/>
        </authorList>
    </citation>
    <scope>NUCLEOTIDE SEQUENCE [LARGE SCALE GENOMIC DNA]</scope>
    <source>
        <strain evidence="3">98AG31 / pathotype 3-4-7</strain>
    </source>
</reference>
<dbReference type="OrthoDB" id="2507532at2759"/>
<gene>
    <name evidence="2" type="ORF">MELLADRAFT_87881</name>
</gene>